<dbReference type="InterPro" id="IPR005119">
    <property type="entry name" value="LysR_subst-bd"/>
</dbReference>
<dbReference type="PANTHER" id="PTHR30537">
    <property type="entry name" value="HTH-TYPE TRANSCRIPTIONAL REGULATOR"/>
    <property type="match status" value="1"/>
</dbReference>
<dbReference type="GO" id="GO:0006351">
    <property type="term" value="P:DNA-templated transcription"/>
    <property type="evidence" value="ECO:0007669"/>
    <property type="project" value="TreeGrafter"/>
</dbReference>
<dbReference type="Pfam" id="PF03466">
    <property type="entry name" value="LysR_substrate"/>
    <property type="match status" value="1"/>
</dbReference>
<name>A0A1Y3G3R9_9PROT</name>
<evidence type="ECO:0000259" key="5">
    <source>
        <dbReference type="PROSITE" id="PS50931"/>
    </source>
</evidence>
<dbReference type="FunFam" id="1.10.10.10:FF:000001">
    <property type="entry name" value="LysR family transcriptional regulator"/>
    <property type="match status" value="1"/>
</dbReference>
<dbReference type="SUPFAM" id="SSF53850">
    <property type="entry name" value="Periplasmic binding protein-like II"/>
    <property type="match status" value="1"/>
</dbReference>
<evidence type="ECO:0000256" key="2">
    <source>
        <dbReference type="ARBA" id="ARBA00023015"/>
    </source>
</evidence>
<dbReference type="InterPro" id="IPR058163">
    <property type="entry name" value="LysR-type_TF_proteobact-type"/>
</dbReference>
<sequence length="321" mass="35488">MRSTGRTMRDLNDFEYFAQVVKHGGFSAAARATGHQKSLLSRRVRLLEDRLHTRLIQRSSRHFSVTETGHRFYEHCLTMLAAADTAEQSVAQLQAEPCGQIRLSCPVALLTFQFGALLARFMLRYPAVTLQLESTNRQVDVLKEGFDLAIRVRFPPLAPSDLVMRTLDTSTQCLIAAPSLVPKPLTSPADLNGLPSLDFKTHPGTHSWLLENQQGQTATVFHEPRLATDDMAVLREAALIGSGIVQLPTMMIWQDIEAGRLVQVLPGWQPRAGIIHAVFPSRRGLVPAVRALLDFLAQECATQRGFAAEAFKAPPSQRSSS</sequence>
<feature type="domain" description="HTH lysR-type" evidence="5">
    <location>
        <begin position="9"/>
        <end position="66"/>
    </location>
</feature>
<dbReference type="Gene3D" id="1.10.10.10">
    <property type="entry name" value="Winged helix-like DNA-binding domain superfamily/Winged helix DNA-binding domain"/>
    <property type="match status" value="1"/>
</dbReference>
<dbReference type="CDD" id="cd08473">
    <property type="entry name" value="PBP2_CrgA_like_4"/>
    <property type="match status" value="1"/>
</dbReference>
<evidence type="ECO:0000313" key="7">
    <source>
        <dbReference type="Proteomes" id="UP000242683"/>
    </source>
</evidence>
<dbReference type="InterPro" id="IPR000847">
    <property type="entry name" value="LysR_HTH_N"/>
</dbReference>
<evidence type="ECO:0000313" key="6">
    <source>
        <dbReference type="EMBL" id="OUJ04791.1"/>
    </source>
</evidence>
<dbReference type="InterPro" id="IPR036390">
    <property type="entry name" value="WH_DNA-bd_sf"/>
</dbReference>
<dbReference type="Proteomes" id="UP000242683">
    <property type="component" value="Unassembled WGS sequence"/>
</dbReference>
<evidence type="ECO:0000256" key="4">
    <source>
        <dbReference type="ARBA" id="ARBA00023163"/>
    </source>
</evidence>
<comment type="similarity">
    <text evidence="1">Belongs to the LysR transcriptional regulatory family.</text>
</comment>
<gene>
    <name evidence="6" type="ORF">HK23_07715</name>
</gene>
<organism evidence="6 7">
    <name type="scientific">Acetobacter malorum</name>
    <dbReference type="NCBI Taxonomy" id="178901"/>
    <lineage>
        <taxon>Bacteria</taxon>
        <taxon>Pseudomonadati</taxon>
        <taxon>Pseudomonadota</taxon>
        <taxon>Alphaproteobacteria</taxon>
        <taxon>Acetobacterales</taxon>
        <taxon>Acetobacteraceae</taxon>
        <taxon>Acetobacter</taxon>
    </lineage>
</organism>
<proteinExistence type="inferred from homology"/>
<dbReference type="GO" id="GO:0003700">
    <property type="term" value="F:DNA-binding transcription factor activity"/>
    <property type="evidence" value="ECO:0007669"/>
    <property type="project" value="InterPro"/>
</dbReference>
<dbReference type="PANTHER" id="PTHR30537:SF31">
    <property type="entry name" value="TRANSCRIPTIONAL REGULATOR, LYSR FAMILY"/>
    <property type="match status" value="1"/>
</dbReference>
<comment type="caution">
    <text evidence="6">The sequence shown here is derived from an EMBL/GenBank/DDBJ whole genome shotgun (WGS) entry which is preliminary data.</text>
</comment>
<keyword evidence="3" id="KW-0238">DNA-binding</keyword>
<keyword evidence="4" id="KW-0804">Transcription</keyword>
<protein>
    <submittedName>
        <fullName evidence="6">LysR family transcriptional regulator</fullName>
    </submittedName>
</protein>
<dbReference type="Pfam" id="PF00126">
    <property type="entry name" value="HTH_1"/>
    <property type="match status" value="1"/>
</dbReference>
<dbReference type="SUPFAM" id="SSF46785">
    <property type="entry name" value="Winged helix' DNA-binding domain"/>
    <property type="match status" value="1"/>
</dbReference>
<dbReference type="Gene3D" id="3.40.190.290">
    <property type="match status" value="1"/>
</dbReference>
<evidence type="ECO:0000256" key="1">
    <source>
        <dbReference type="ARBA" id="ARBA00009437"/>
    </source>
</evidence>
<dbReference type="GO" id="GO:0043565">
    <property type="term" value="F:sequence-specific DNA binding"/>
    <property type="evidence" value="ECO:0007669"/>
    <property type="project" value="TreeGrafter"/>
</dbReference>
<accession>A0A1Y3G3R9</accession>
<dbReference type="InterPro" id="IPR036388">
    <property type="entry name" value="WH-like_DNA-bd_sf"/>
</dbReference>
<reference evidence="7" key="1">
    <citation type="submission" date="2014-06" db="EMBL/GenBank/DDBJ databases">
        <authorList>
            <person name="Winans N.J."/>
            <person name="Newell P.D."/>
            <person name="Douglas A.E."/>
        </authorList>
    </citation>
    <scope>NUCLEOTIDE SEQUENCE [LARGE SCALE GENOMIC DNA]</scope>
    <source>
        <strain evidence="7">DsW_057</strain>
    </source>
</reference>
<dbReference type="AlphaFoldDB" id="A0A1Y3G3R9"/>
<keyword evidence="2" id="KW-0805">Transcription regulation</keyword>
<dbReference type="PROSITE" id="PS50931">
    <property type="entry name" value="HTH_LYSR"/>
    <property type="match status" value="1"/>
</dbReference>
<dbReference type="EMBL" id="JOPG01000026">
    <property type="protein sequence ID" value="OUJ04791.1"/>
    <property type="molecule type" value="Genomic_DNA"/>
</dbReference>
<evidence type="ECO:0000256" key="3">
    <source>
        <dbReference type="ARBA" id="ARBA00023125"/>
    </source>
</evidence>